<name>A0AA86SU80_9FABA</name>
<organism evidence="2 3">
    <name type="scientific">Sphenostylis stenocarpa</name>
    <dbReference type="NCBI Taxonomy" id="92480"/>
    <lineage>
        <taxon>Eukaryota</taxon>
        <taxon>Viridiplantae</taxon>
        <taxon>Streptophyta</taxon>
        <taxon>Embryophyta</taxon>
        <taxon>Tracheophyta</taxon>
        <taxon>Spermatophyta</taxon>
        <taxon>Magnoliopsida</taxon>
        <taxon>eudicotyledons</taxon>
        <taxon>Gunneridae</taxon>
        <taxon>Pentapetalae</taxon>
        <taxon>rosids</taxon>
        <taxon>fabids</taxon>
        <taxon>Fabales</taxon>
        <taxon>Fabaceae</taxon>
        <taxon>Papilionoideae</taxon>
        <taxon>50 kb inversion clade</taxon>
        <taxon>NPAAA clade</taxon>
        <taxon>indigoferoid/millettioid clade</taxon>
        <taxon>Phaseoleae</taxon>
        <taxon>Sphenostylis</taxon>
    </lineage>
</organism>
<dbReference type="Proteomes" id="UP001189624">
    <property type="component" value="Chromosome 8"/>
</dbReference>
<evidence type="ECO:0000313" key="3">
    <source>
        <dbReference type="Proteomes" id="UP001189624"/>
    </source>
</evidence>
<gene>
    <name evidence="2" type="ORF">AYBTSS11_LOCUS24863</name>
</gene>
<keyword evidence="3" id="KW-1185">Reference proteome</keyword>
<dbReference type="Gramene" id="rna-AYBTSS11_LOCUS24863">
    <property type="protein sequence ID" value="CAJ1972807.1"/>
    <property type="gene ID" value="gene-AYBTSS11_LOCUS24863"/>
</dbReference>
<reference evidence="2" key="1">
    <citation type="submission" date="2023-10" db="EMBL/GenBank/DDBJ databases">
        <authorList>
            <person name="Domelevo Entfellner J.-B."/>
        </authorList>
    </citation>
    <scope>NUCLEOTIDE SEQUENCE</scope>
</reference>
<proteinExistence type="predicted"/>
<evidence type="ECO:0000256" key="1">
    <source>
        <dbReference type="SAM" id="MobiDB-lite"/>
    </source>
</evidence>
<accession>A0AA86SU80</accession>
<dbReference type="EMBL" id="OY731405">
    <property type="protein sequence ID" value="CAJ1972807.1"/>
    <property type="molecule type" value="Genomic_DNA"/>
</dbReference>
<sequence>MRPAVQKIHPDTDLKFACLDLLPTLSRNYAISASGTRRNLGGATGGRDEALGSPLDRDDEPGSAISVKDTLGVGLGFEEIEGISDLLLGGGKEGRGEAELGCEERRWGSSTYNPTQPLEELVRKVGVKRKNVSFALNATEFVHVGMI</sequence>
<protein>
    <submittedName>
        <fullName evidence="2">Uncharacterized protein</fullName>
    </submittedName>
</protein>
<feature type="region of interest" description="Disordered" evidence="1">
    <location>
        <begin position="36"/>
        <end position="64"/>
    </location>
</feature>
<dbReference type="AlphaFoldDB" id="A0AA86SU80"/>
<evidence type="ECO:0000313" key="2">
    <source>
        <dbReference type="EMBL" id="CAJ1972807.1"/>
    </source>
</evidence>